<dbReference type="AlphaFoldDB" id="A0AAD9JLD6"/>
<accession>A0AAD9JLD6</accession>
<sequence length="118" mass="13450">MGKKLKTMEDVNEHCGDITLEKKYLVFHNKLMELFQCCPICAGPSQPHEWRNGEGGANLSTYQHHQNEYVIPTVFKGWKQKQVAIMVELRHIEGGLQLAGDCRNDSTGHCEVWNIHAC</sequence>
<proteinExistence type="predicted"/>
<keyword evidence="2" id="KW-1185">Reference proteome</keyword>
<comment type="caution">
    <text evidence="1">The sequence shown here is derived from an EMBL/GenBank/DDBJ whole genome shotgun (WGS) entry which is preliminary data.</text>
</comment>
<name>A0AAD9JLD6_9ANNE</name>
<organism evidence="1 2">
    <name type="scientific">Paralvinella palmiformis</name>
    <dbReference type="NCBI Taxonomy" id="53620"/>
    <lineage>
        <taxon>Eukaryota</taxon>
        <taxon>Metazoa</taxon>
        <taxon>Spiralia</taxon>
        <taxon>Lophotrochozoa</taxon>
        <taxon>Annelida</taxon>
        <taxon>Polychaeta</taxon>
        <taxon>Sedentaria</taxon>
        <taxon>Canalipalpata</taxon>
        <taxon>Terebellida</taxon>
        <taxon>Terebelliformia</taxon>
        <taxon>Alvinellidae</taxon>
        <taxon>Paralvinella</taxon>
    </lineage>
</organism>
<protein>
    <submittedName>
        <fullName evidence="1">Uncharacterized protein</fullName>
    </submittedName>
</protein>
<dbReference type="EMBL" id="JAODUP010000246">
    <property type="protein sequence ID" value="KAK2155219.1"/>
    <property type="molecule type" value="Genomic_DNA"/>
</dbReference>
<reference evidence="1" key="1">
    <citation type="journal article" date="2023" name="Mol. Biol. Evol.">
        <title>Third-Generation Sequencing Reveals the Adaptive Role of the Epigenome in Three Deep-Sea Polychaetes.</title>
        <authorList>
            <person name="Perez M."/>
            <person name="Aroh O."/>
            <person name="Sun Y."/>
            <person name="Lan Y."/>
            <person name="Juniper S.K."/>
            <person name="Young C.R."/>
            <person name="Angers B."/>
            <person name="Qian P.Y."/>
        </authorList>
    </citation>
    <scope>NUCLEOTIDE SEQUENCE</scope>
    <source>
        <strain evidence="1">P08H-3</strain>
    </source>
</reference>
<dbReference type="Proteomes" id="UP001208570">
    <property type="component" value="Unassembled WGS sequence"/>
</dbReference>
<evidence type="ECO:0000313" key="2">
    <source>
        <dbReference type="Proteomes" id="UP001208570"/>
    </source>
</evidence>
<evidence type="ECO:0000313" key="1">
    <source>
        <dbReference type="EMBL" id="KAK2155219.1"/>
    </source>
</evidence>
<gene>
    <name evidence="1" type="ORF">LSH36_246g06028</name>
</gene>